<evidence type="ECO:0000256" key="1">
    <source>
        <dbReference type="ARBA" id="ARBA00010062"/>
    </source>
</evidence>
<dbReference type="PRINTS" id="PR00337">
    <property type="entry name" value="LEUILEVALBP"/>
</dbReference>
<feature type="domain" description="Leucine-binding protein" evidence="5">
    <location>
        <begin position="42"/>
        <end position="380"/>
    </location>
</feature>
<dbReference type="CDD" id="cd06342">
    <property type="entry name" value="PBP1_ABC_LIVBP-like"/>
    <property type="match status" value="1"/>
</dbReference>
<reference evidence="6 7" key="1">
    <citation type="submission" date="2018-01" db="EMBL/GenBank/DDBJ databases">
        <title>Whole genome analyses suggest that Burkholderia sensu lato contains two further novel genera in the rhizoxinica-symbiotica group Mycetohabitans gen. nov., and Trinickia gen. nov.: implications for the evolution of diazotrophy and nodulation in the Burkholderiaceae.</title>
        <authorList>
            <person name="Estrada-de los Santos P."/>
            <person name="Palmer M."/>
            <person name="Chavez-Ramirez B."/>
            <person name="Beukes C."/>
            <person name="Steenkamp E.T."/>
            <person name="Hirsch A.M."/>
            <person name="Manyaka P."/>
            <person name="Maluk M."/>
            <person name="Lafos M."/>
            <person name="Crook M."/>
            <person name="Gross E."/>
            <person name="Simon M.F."/>
            <person name="Bueno dos Reis Junior F."/>
            <person name="Poole P.S."/>
            <person name="Venter S.N."/>
            <person name="James E.K."/>
        </authorList>
    </citation>
    <scope>NUCLEOTIDE SEQUENCE [LARGE SCALE GENOMIC DNA]</scope>
    <source>
        <strain evidence="6 7">GP25-8</strain>
    </source>
</reference>
<evidence type="ECO:0000313" key="7">
    <source>
        <dbReference type="Proteomes" id="UP000235347"/>
    </source>
</evidence>
<dbReference type="PANTHER" id="PTHR47151">
    <property type="entry name" value="LEU/ILE/VAL-BINDING ABC TRANSPORTER SUBUNIT"/>
    <property type="match status" value="1"/>
</dbReference>
<dbReference type="Pfam" id="PF13458">
    <property type="entry name" value="Peripla_BP_6"/>
    <property type="match status" value="1"/>
</dbReference>
<dbReference type="InterPro" id="IPR006311">
    <property type="entry name" value="TAT_signal"/>
</dbReference>
<evidence type="ECO:0000313" key="6">
    <source>
        <dbReference type="EMBL" id="PMS25338.1"/>
    </source>
</evidence>
<dbReference type="PROSITE" id="PS51318">
    <property type="entry name" value="TAT"/>
    <property type="match status" value="1"/>
</dbReference>
<sequence length="401" mass="42407">MMVRHSDASRVVDGLRRAALAGMGAVALSVAASPDAALAQETIRIGVPVPLSGGYSSAGKDILNGAQLAADEINSQGGVLGKKIELVQADDECDADKAAQAAQMLVDKGVVAVAGGYCSSAALPELRIFHGAGLAYVMDASTNPELTEKGWDNAFRTIGRDDEQGPFAAKLMKEVLHAKTVAVINDNTTYSKGLADNAVNALKQQGIEVVYNDAVTPGQIDYGDVAKQVAALKPDVIYYTGYYPEAALLAKDFRQLKLPVKHLMGGDGTTEPTLIKAADGAAKDMICTTAPLPQFLMNEKARRFVVRYKKAYGVGPGPYSIYEYDAVAVTAKAIADARSTTAADIVAALHKISGFKGATGDITFNEKGDRTKAVYMAVIVKGDKFKAFRQLDASGRWVQPK</sequence>
<keyword evidence="7" id="KW-1185">Reference proteome</keyword>
<dbReference type="Proteomes" id="UP000235347">
    <property type="component" value="Unassembled WGS sequence"/>
</dbReference>
<keyword evidence="4" id="KW-0029">Amino-acid transport</keyword>
<accession>A0A2N7W7F5</accession>
<dbReference type="SUPFAM" id="SSF53822">
    <property type="entry name" value="Periplasmic binding protein-like I"/>
    <property type="match status" value="1"/>
</dbReference>
<name>A0A2N7W7F5_9BURK</name>
<protein>
    <submittedName>
        <fullName evidence="6">Branched chain amino acid ABC transporter substrate-binding protein</fullName>
    </submittedName>
</protein>
<dbReference type="InterPro" id="IPR028082">
    <property type="entry name" value="Peripla_BP_I"/>
</dbReference>
<dbReference type="PANTHER" id="PTHR47151:SF2">
    <property type="entry name" value="AMINO ACID BINDING PROTEIN"/>
    <property type="match status" value="1"/>
</dbReference>
<evidence type="ECO:0000256" key="3">
    <source>
        <dbReference type="ARBA" id="ARBA00022729"/>
    </source>
</evidence>
<comment type="similarity">
    <text evidence="1">Belongs to the leucine-binding protein family.</text>
</comment>
<dbReference type="EMBL" id="PNYB01000007">
    <property type="protein sequence ID" value="PMS25338.1"/>
    <property type="molecule type" value="Genomic_DNA"/>
</dbReference>
<dbReference type="InterPro" id="IPR028081">
    <property type="entry name" value="Leu-bd"/>
</dbReference>
<keyword evidence="3" id="KW-0732">Signal</keyword>
<evidence type="ECO:0000256" key="2">
    <source>
        <dbReference type="ARBA" id="ARBA00022448"/>
    </source>
</evidence>
<gene>
    <name evidence="6" type="ORF">C0Z19_10340</name>
</gene>
<proteinExistence type="inferred from homology"/>
<dbReference type="AlphaFoldDB" id="A0A2N7W7F5"/>
<evidence type="ECO:0000256" key="4">
    <source>
        <dbReference type="ARBA" id="ARBA00022970"/>
    </source>
</evidence>
<dbReference type="InterPro" id="IPR000709">
    <property type="entry name" value="Leu_Ile_Val-bd"/>
</dbReference>
<dbReference type="Gene3D" id="3.40.50.2300">
    <property type="match status" value="2"/>
</dbReference>
<organism evidence="6 7">
    <name type="scientific">Trinickia soli</name>
    <dbReference type="NCBI Taxonomy" id="380675"/>
    <lineage>
        <taxon>Bacteria</taxon>
        <taxon>Pseudomonadati</taxon>
        <taxon>Pseudomonadota</taxon>
        <taxon>Betaproteobacteria</taxon>
        <taxon>Burkholderiales</taxon>
        <taxon>Burkholderiaceae</taxon>
        <taxon>Trinickia</taxon>
    </lineage>
</organism>
<dbReference type="GO" id="GO:0006865">
    <property type="term" value="P:amino acid transport"/>
    <property type="evidence" value="ECO:0007669"/>
    <property type="project" value="UniProtKB-KW"/>
</dbReference>
<evidence type="ECO:0000259" key="5">
    <source>
        <dbReference type="Pfam" id="PF13458"/>
    </source>
</evidence>
<comment type="caution">
    <text evidence="6">The sequence shown here is derived from an EMBL/GenBank/DDBJ whole genome shotgun (WGS) entry which is preliminary data.</text>
</comment>
<keyword evidence="2" id="KW-0813">Transport</keyword>
<dbReference type="RefSeq" id="WP_102609728.1">
    <property type="nucleotide sequence ID" value="NZ_CADIKD010000010.1"/>
</dbReference>